<dbReference type="AlphaFoldDB" id="A0A0M9DLZ9"/>
<keyword evidence="5 10" id="KW-0812">Transmembrane</keyword>
<dbReference type="InterPro" id="IPR003593">
    <property type="entry name" value="AAA+_ATPase"/>
</dbReference>
<keyword evidence="14" id="KW-1185">Reference proteome</keyword>
<evidence type="ECO:0000259" key="12">
    <source>
        <dbReference type="PROSITE" id="PS50929"/>
    </source>
</evidence>
<dbReference type="GO" id="GO:0005886">
    <property type="term" value="C:plasma membrane"/>
    <property type="evidence" value="ECO:0007669"/>
    <property type="project" value="UniProtKB-SubCell"/>
</dbReference>
<dbReference type="Pfam" id="PF00664">
    <property type="entry name" value="ABC_membrane"/>
    <property type="match status" value="1"/>
</dbReference>
<dbReference type="PROSITE" id="PS50893">
    <property type="entry name" value="ABC_TRANSPORTER_2"/>
    <property type="match status" value="1"/>
</dbReference>
<dbReference type="InterPro" id="IPR017871">
    <property type="entry name" value="ABC_transporter-like_CS"/>
</dbReference>
<dbReference type="GO" id="GO:0015421">
    <property type="term" value="F:ABC-type oligopeptide transporter activity"/>
    <property type="evidence" value="ECO:0007669"/>
    <property type="project" value="TreeGrafter"/>
</dbReference>
<dbReference type="InterPro" id="IPR003439">
    <property type="entry name" value="ABC_transporter-like_ATP-bd"/>
</dbReference>
<feature type="transmembrane region" description="Helical" evidence="10">
    <location>
        <begin position="27"/>
        <end position="49"/>
    </location>
</feature>
<dbReference type="SUPFAM" id="SSF90123">
    <property type="entry name" value="ABC transporter transmembrane region"/>
    <property type="match status" value="1"/>
</dbReference>
<dbReference type="PATRIC" id="fig|33935.3.peg.3183"/>
<comment type="similarity">
    <text evidence="2">Belongs to the ABC transporter superfamily.</text>
</comment>
<dbReference type="Proteomes" id="UP000037977">
    <property type="component" value="Unassembled WGS sequence"/>
</dbReference>
<keyword evidence="7" id="KW-0067">ATP-binding</keyword>
<dbReference type="STRING" id="33935.ADM90_01650"/>
<keyword evidence="9 10" id="KW-0472">Membrane</keyword>
<dbReference type="PROSITE" id="PS50929">
    <property type="entry name" value="ABC_TM1F"/>
    <property type="match status" value="1"/>
</dbReference>
<evidence type="ECO:0000256" key="4">
    <source>
        <dbReference type="ARBA" id="ARBA00022475"/>
    </source>
</evidence>
<dbReference type="RefSeq" id="WP_053993332.1">
    <property type="nucleotide sequence ID" value="NZ_CP065643.1"/>
</dbReference>
<comment type="caution">
    <text evidence="13">The sequence shown here is derived from an EMBL/GenBank/DDBJ whole genome shotgun (WGS) entry which is preliminary data.</text>
</comment>
<dbReference type="Gene3D" id="1.20.1560.10">
    <property type="entry name" value="ABC transporter type 1, transmembrane domain"/>
    <property type="match status" value="1"/>
</dbReference>
<dbReference type="InterPro" id="IPR039421">
    <property type="entry name" value="Type_1_exporter"/>
</dbReference>
<dbReference type="Pfam" id="PF00005">
    <property type="entry name" value="ABC_tran"/>
    <property type="match status" value="1"/>
</dbReference>
<dbReference type="OrthoDB" id="9770415at2"/>
<dbReference type="SMART" id="SM00382">
    <property type="entry name" value="AAA"/>
    <property type="match status" value="1"/>
</dbReference>
<name>A0A0M9DLZ9_9BACI</name>
<evidence type="ECO:0000313" key="13">
    <source>
        <dbReference type="EMBL" id="KOY84138.1"/>
    </source>
</evidence>
<evidence type="ECO:0000256" key="2">
    <source>
        <dbReference type="ARBA" id="ARBA00005417"/>
    </source>
</evidence>
<dbReference type="InterPro" id="IPR011527">
    <property type="entry name" value="ABC1_TM_dom"/>
</dbReference>
<feature type="transmembrane region" description="Helical" evidence="10">
    <location>
        <begin position="248"/>
        <end position="271"/>
    </location>
</feature>
<evidence type="ECO:0000256" key="5">
    <source>
        <dbReference type="ARBA" id="ARBA00022692"/>
    </source>
</evidence>
<evidence type="ECO:0000256" key="6">
    <source>
        <dbReference type="ARBA" id="ARBA00022741"/>
    </source>
</evidence>
<dbReference type="FunFam" id="3.40.50.300:FF:000218">
    <property type="entry name" value="Multidrug ABC transporter ATP-binding protein"/>
    <property type="match status" value="1"/>
</dbReference>
<dbReference type="CDD" id="cd18551">
    <property type="entry name" value="ABC_6TM_LmrA_like"/>
    <property type="match status" value="1"/>
</dbReference>
<dbReference type="InterPro" id="IPR036640">
    <property type="entry name" value="ABC1_TM_sf"/>
</dbReference>
<feature type="transmembrane region" description="Helical" evidence="10">
    <location>
        <begin position="168"/>
        <end position="185"/>
    </location>
</feature>
<dbReference type="GO" id="GO:0005524">
    <property type="term" value="F:ATP binding"/>
    <property type="evidence" value="ECO:0007669"/>
    <property type="project" value="UniProtKB-KW"/>
</dbReference>
<evidence type="ECO:0000256" key="3">
    <source>
        <dbReference type="ARBA" id="ARBA00022448"/>
    </source>
</evidence>
<evidence type="ECO:0000313" key="14">
    <source>
        <dbReference type="Proteomes" id="UP000037977"/>
    </source>
</evidence>
<dbReference type="PANTHER" id="PTHR43394:SF1">
    <property type="entry name" value="ATP-BINDING CASSETTE SUB-FAMILY B MEMBER 10, MITOCHONDRIAL"/>
    <property type="match status" value="1"/>
</dbReference>
<evidence type="ECO:0000256" key="7">
    <source>
        <dbReference type="ARBA" id="ARBA00022840"/>
    </source>
</evidence>
<dbReference type="GO" id="GO:0016887">
    <property type="term" value="F:ATP hydrolysis activity"/>
    <property type="evidence" value="ECO:0007669"/>
    <property type="project" value="InterPro"/>
</dbReference>
<evidence type="ECO:0000256" key="9">
    <source>
        <dbReference type="ARBA" id="ARBA00023136"/>
    </source>
</evidence>
<accession>A0A0M9DLZ9</accession>
<dbReference type="EMBL" id="LGCI01000002">
    <property type="protein sequence ID" value="KOY84138.1"/>
    <property type="molecule type" value="Genomic_DNA"/>
</dbReference>
<gene>
    <name evidence="13" type="ORF">ADM90_01650</name>
</gene>
<reference evidence="13 14" key="1">
    <citation type="submission" date="2015-07" db="EMBL/GenBank/DDBJ databases">
        <title>Genome sequencing project for genomic taxonomy and phylogenomics of Bacillus-like bacteria.</title>
        <authorList>
            <person name="Liu B."/>
            <person name="Wang J."/>
            <person name="Zhu Y."/>
            <person name="Liu G."/>
            <person name="Chen Q."/>
            <person name="Chen Z."/>
            <person name="Che J."/>
            <person name="Ge C."/>
            <person name="Shi H."/>
            <person name="Pan Z."/>
            <person name="Liu X."/>
        </authorList>
    </citation>
    <scope>NUCLEOTIDE SEQUENCE [LARGE SCALE GENOMIC DNA]</scope>
    <source>
        <strain evidence="13 14">DSM 54</strain>
    </source>
</reference>
<dbReference type="PROSITE" id="PS00211">
    <property type="entry name" value="ABC_TRANSPORTER_1"/>
    <property type="match status" value="1"/>
</dbReference>
<dbReference type="FunFam" id="1.20.1560.10:FF:000011">
    <property type="entry name" value="Multidrug ABC transporter ATP-binding protein"/>
    <property type="match status" value="1"/>
</dbReference>
<keyword evidence="6" id="KW-0547">Nucleotide-binding</keyword>
<evidence type="ECO:0000256" key="1">
    <source>
        <dbReference type="ARBA" id="ARBA00004651"/>
    </source>
</evidence>
<dbReference type="SUPFAM" id="SSF52540">
    <property type="entry name" value="P-loop containing nucleoside triphosphate hydrolases"/>
    <property type="match status" value="1"/>
</dbReference>
<feature type="transmembrane region" description="Helical" evidence="10">
    <location>
        <begin position="61"/>
        <end position="87"/>
    </location>
</feature>
<evidence type="ECO:0000256" key="8">
    <source>
        <dbReference type="ARBA" id="ARBA00022989"/>
    </source>
</evidence>
<sequence length="581" mass="64636">MNQAKQATKAHWKDFLRLIRSSNPSKWLIVFAIVLGFIETAAGLAVPLLTMQLVDQLAGSAFNISFMFLLAGILIVQTVFSGLSFYFMTYIGEKIVAAIRNSLWQHILRLPIPFFDEQQSGETMSRITQDTNIIKTLITQHLITFLTGIISIIGSIIFLLMIDWKMTVIMLVSVPLSILVILPLGQKMYKIANATQDEMADFSANLGRVLANIRLVKAYHAEQTEGAYGHKNIHNLFKFGLKEAKVQAFISPFMTFVMMLVLVILIGYGGVKVASGHLTAGSLVAIIIYMFQIVVPFTQLASFFTSLQKALGATERIQEILSIHHEGNRAKLEVQDARQTISFHNVAFAYQKDMIIKNFTLTIPPGKMTAFVGPSGSGKTTLFSMLECFYKPGFGEIKLGETNIYDFTLPSWRNQIGYVSQESPLMSGTIKENILYGIDHDVTEQDIQQAIQQANALEFINRLPDGVYTQVGEGGMKLSGGQRQRIAIARALIRNPKILLLDEATSNLDSESELLVQKALQKLMVNRTTLVIAHRLSTVLEADQIVVLEGGSITGIGTHEELLRTHTFYEKLAKQQLKNPS</sequence>
<dbReference type="PANTHER" id="PTHR43394">
    <property type="entry name" value="ATP-DEPENDENT PERMEASE MDL1, MITOCHONDRIAL"/>
    <property type="match status" value="1"/>
</dbReference>
<dbReference type="InterPro" id="IPR027417">
    <property type="entry name" value="P-loop_NTPase"/>
</dbReference>
<organism evidence="13 14">
    <name type="scientific">Lysinibacillus macroides</name>
    <dbReference type="NCBI Taxonomy" id="33935"/>
    <lineage>
        <taxon>Bacteria</taxon>
        <taxon>Bacillati</taxon>
        <taxon>Bacillota</taxon>
        <taxon>Bacilli</taxon>
        <taxon>Bacillales</taxon>
        <taxon>Bacillaceae</taxon>
        <taxon>Lysinibacillus</taxon>
    </lineage>
</organism>
<feature type="transmembrane region" description="Helical" evidence="10">
    <location>
        <begin position="283"/>
        <end position="307"/>
    </location>
</feature>
<keyword evidence="3" id="KW-0813">Transport</keyword>
<keyword evidence="4" id="KW-1003">Cell membrane</keyword>
<proteinExistence type="inferred from homology"/>
<protein>
    <submittedName>
        <fullName evidence="13">Multidrug ABC transporter permease</fullName>
    </submittedName>
</protein>
<feature type="domain" description="ABC transmembrane type-1" evidence="12">
    <location>
        <begin position="30"/>
        <end position="309"/>
    </location>
</feature>
<keyword evidence="8 10" id="KW-1133">Transmembrane helix</keyword>
<evidence type="ECO:0000259" key="11">
    <source>
        <dbReference type="PROSITE" id="PS50893"/>
    </source>
</evidence>
<evidence type="ECO:0000256" key="10">
    <source>
        <dbReference type="SAM" id="Phobius"/>
    </source>
</evidence>
<feature type="domain" description="ABC transporter" evidence="11">
    <location>
        <begin position="341"/>
        <end position="575"/>
    </location>
</feature>
<feature type="transmembrane region" description="Helical" evidence="10">
    <location>
        <begin position="142"/>
        <end position="162"/>
    </location>
</feature>
<comment type="subcellular location">
    <subcellularLocation>
        <location evidence="1">Cell membrane</location>
        <topology evidence="1">Multi-pass membrane protein</topology>
    </subcellularLocation>
</comment>
<dbReference type="Gene3D" id="3.40.50.300">
    <property type="entry name" value="P-loop containing nucleotide triphosphate hydrolases"/>
    <property type="match status" value="1"/>
</dbReference>